<dbReference type="AlphaFoldDB" id="A0A9I9E725"/>
<accession>A0A9I9E725</accession>
<organism evidence="1">
    <name type="scientific">Cucumis melo</name>
    <name type="common">Muskmelon</name>
    <dbReference type="NCBI Taxonomy" id="3656"/>
    <lineage>
        <taxon>Eukaryota</taxon>
        <taxon>Viridiplantae</taxon>
        <taxon>Streptophyta</taxon>
        <taxon>Embryophyta</taxon>
        <taxon>Tracheophyta</taxon>
        <taxon>Spermatophyta</taxon>
        <taxon>Magnoliopsida</taxon>
        <taxon>eudicotyledons</taxon>
        <taxon>Gunneridae</taxon>
        <taxon>Pentapetalae</taxon>
        <taxon>rosids</taxon>
        <taxon>fabids</taxon>
        <taxon>Cucurbitales</taxon>
        <taxon>Cucurbitaceae</taxon>
        <taxon>Benincaseae</taxon>
        <taxon>Cucumis</taxon>
    </lineage>
</organism>
<dbReference type="Gramene" id="MELO3C029610.2.1">
    <property type="protein sequence ID" value="MELO3C029610.2.1"/>
    <property type="gene ID" value="MELO3C029610.2"/>
</dbReference>
<dbReference type="EnsemblPlants" id="MELO3C029610.2.1">
    <property type="protein sequence ID" value="MELO3C029610.2.1"/>
    <property type="gene ID" value="MELO3C029610.2"/>
</dbReference>
<evidence type="ECO:0000313" key="1">
    <source>
        <dbReference type="EnsemblPlants" id="MELO3C029610.2.1"/>
    </source>
</evidence>
<reference evidence="1" key="1">
    <citation type="submission" date="2023-03" db="UniProtKB">
        <authorList>
            <consortium name="EnsemblPlants"/>
        </authorList>
    </citation>
    <scope>IDENTIFICATION</scope>
</reference>
<protein>
    <submittedName>
        <fullName evidence="1">Uncharacterized protein</fullName>
    </submittedName>
</protein>
<proteinExistence type="predicted"/>
<sequence>MSETSQHEVIGSKYVPHPFEWTSEDLKETYRNLCKAIVSNFPLLSQFIHTKVEGVGDTIFGRTSGWGDRSINYLYHYLY</sequence>
<name>A0A9I9E725_CUCME</name>